<keyword evidence="3" id="KW-1185">Reference proteome</keyword>
<protein>
    <submittedName>
        <fullName evidence="1 2">Uncharacterized protein</fullName>
    </submittedName>
</protein>
<name>G7IGV8_MEDTR</name>
<reference evidence="1 3" key="1">
    <citation type="journal article" date="2011" name="Nature">
        <title>The Medicago genome provides insight into the evolution of rhizobial symbioses.</title>
        <authorList>
            <person name="Young N.D."/>
            <person name="Debelle F."/>
            <person name="Oldroyd G.E."/>
            <person name="Geurts R."/>
            <person name="Cannon S.B."/>
            <person name="Udvardi M.K."/>
            <person name="Benedito V.A."/>
            <person name="Mayer K.F."/>
            <person name="Gouzy J."/>
            <person name="Schoof H."/>
            <person name="Van de Peer Y."/>
            <person name="Proost S."/>
            <person name="Cook D.R."/>
            <person name="Meyers B.C."/>
            <person name="Spannagl M."/>
            <person name="Cheung F."/>
            <person name="De Mita S."/>
            <person name="Krishnakumar V."/>
            <person name="Gundlach H."/>
            <person name="Zhou S."/>
            <person name="Mudge J."/>
            <person name="Bharti A.K."/>
            <person name="Murray J.D."/>
            <person name="Naoumkina M.A."/>
            <person name="Rosen B."/>
            <person name="Silverstein K.A."/>
            <person name="Tang H."/>
            <person name="Rombauts S."/>
            <person name="Zhao P.X."/>
            <person name="Zhou P."/>
            <person name="Barbe V."/>
            <person name="Bardou P."/>
            <person name="Bechner M."/>
            <person name="Bellec A."/>
            <person name="Berger A."/>
            <person name="Berges H."/>
            <person name="Bidwell S."/>
            <person name="Bisseling T."/>
            <person name="Choisne N."/>
            <person name="Couloux A."/>
            <person name="Denny R."/>
            <person name="Deshpande S."/>
            <person name="Dai X."/>
            <person name="Doyle J.J."/>
            <person name="Dudez A.M."/>
            <person name="Farmer A.D."/>
            <person name="Fouteau S."/>
            <person name="Franken C."/>
            <person name="Gibelin C."/>
            <person name="Gish J."/>
            <person name="Goldstein S."/>
            <person name="Gonzalez A.J."/>
            <person name="Green P.J."/>
            <person name="Hallab A."/>
            <person name="Hartog M."/>
            <person name="Hua A."/>
            <person name="Humphray S.J."/>
            <person name="Jeong D.H."/>
            <person name="Jing Y."/>
            <person name="Jocker A."/>
            <person name="Kenton S.M."/>
            <person name="Kim D.J."/>
            <person name="Klee K."/>
            <person name="Lai H."/>
            <person name="Lang C."/>
            <person name="Lin S."/>
            <person name="Macmil S.L."/>
            <person name="Magdelenat G."/>
            <person name="Matthews L."/>
            <person name="McCorrison J."/>
            <person name="Monaghan E.L."/>
            <person name="Mun J.H."/>
            <person name="Najar F.Z."/>
            <person name="Nicholson C."/>
            <person name="Noirot C."/>
            <person name="O'Bleness M."/>
            <person name="Paule C.R."/>
            <person name="Poulain J."/>
            <person name="Prion F."/>
            <person name="Qin B."/>
            <person name="Qu C."/>
            <person name="Retzel E.F."/>
            <person name="Riddle C."/>
            <person name="Sallet E."/>
            <person name="Samain S."/>
            <person name="Samson N."/>
            <person name="Sanders I."/>
            <person name="Saurat O."/>
            <person name="Scarpelli C."/>
            <person name="Schiex T."/>
            <person name="Segurens B."/>
            <person name="Severin A.J."/>
            <person name="Sherrier D.J."/>
            <person name="Shi R."/>
            <person name="Sims S."/>
            <person name="Singer S.R."/>
            <person name="Sinharoy S."/>
            <person name="Sterck L."/>
            <person name="Viollet A."/>
            <person name="Wang B.B."/>
            <person name="Wang K."/>
            <person name="Wang M."/>
            <person name="Wang X."/>
            <person name="Warfsmann J."/>
            <person name="Weissenbach J."/>
            <person name="White D.D."/>
            <person name="White J.D."/>
            <person name="Wiley G.B."/>
            <person name="Wincker P."/>
            <person name="Xing Y."/>
            <person name="Yang L."/>
            <person name="Yao Z."/>
            <person name="Ying F."/>
            <person name="Zhai J."/>
            <person name="Zhou L."/>
            <person name="Zuber A."/>
            <person name="Denarie J."/>
            <person name="Dixon R.A."/>
            <person name="May G.D."/>
            <person name="Schwartz D.C."/>
            <person name="Rogers J."/>
            <person name="Quetier F."/>
            <person name="Town C.D."/>
            <person name="Roe B.A."/>
        </authorList>
    </citation>
    <scope>NUCLEOTIDE SEQUENCE [LARGE SCALE GENOMIC DNA]</scope>
    <source>
        <strain evidence="1">A17</strain>
        <strain evidence="2 3">cv. Jemalong A17</strain>
    </source>
</reference>
<sequence>MEIEYLLISSLENDKPIMEEFIEICERNQFLHITSYLTITICNTQLYSALPQLFASVQLRN</sequence>
<gene>
    <name evidence="1" type="ordered locus">MTR_2g064000</name>
</gene>
<dbReference type="PaxDb" id="3880-AES66198"/>
<reference evidence="2" key="3">
    <citation type="submission" date="2015-04" db="UniProtKB">
        <authorList>
            <consortium name="EnsemblPlants"/>
        </authorList>
    </citation>
    <scope>IDENTIFICATION</scope>
    <source>
        <strain evidence="2">cv. Jemalong A17</strain>
    </source>
</reference>
<dbReference type="HOGENOM" id="CLU_2926042_0_0_1"/>
<organism evidence="1 3">
    <name type="scientific">Medicago truncatula</name>
    <name type="common">Barrel medic</name>
    <name type="synonym">Medicago tribuloides</name>
    <dbReference type="NCBI Taxonomy" id="3880"/>
    <lineage>
        <taxon>Eukaryota</taxon>
        <taxon>Viridiplantae</taxon>
        <taxon>Streptophyta</taxon>
        <taxon>Embryophyta</taxon>
        <taxon>Tracheophyta</taxon>
        <taxon>Spermatophyta</taxon>
        <taxon>Magnoliopsida</taxon>
        <taxon>eudicotyledons</taxon>
        <taxon>Gunneridae</taxon>
        <taxon>Pentapetalae</taxon>
        <taxon>rosids</taxon>
        <taxon>fabids</taxon>
        <taxon>Fabales</taxon>
        <taxon>Fabaceae</taxon>
        <taxon>Papilionoideae</taxon>
        <taxon>50 kb inversion clade</taxon>
        <taxon>NPAAA clade</taxon>
        <taxon>Hologalegina</taxon>
        <taxon>IRL clade</taxon>
        <taxon>Trifolieae</taxon>
        <taxon>Medicago</taxon>
    </lineage>
</organism>
<evidence type="ECO:0000313" key="1">
    <source>
        <dbReference type="EMBL" id="AES66198.1"/>
    </source>
</evidence>
<dbReference type="EnsemblPlants" id="AES66198">
    <property type="protein sequence ID" value="AES66198"/>
    <property type="gene ID" value="MTR_2g064000"/>
</dbReference>
<reference evidence="1 3" key="2">
    <citation type="journal article" date="2014" name="BMC Genomics">
        <title>An improved genome release (version Mt4.0) for the model legume Medicago truncatula.</title>
        <authorList>
            <person name="Tang H."/>
            <person name="Krishnakumar V."/>
            <person name="Bidwell S."/>
            <person name="Rosen B."/>
            <person name="Chan A."/>
            <person name="Zhou S."/>
            <person name="Gentzbittel L."/>
            <person name="Childs K.L."/>
            <person name="Yandell M."/>
            <person name="Gundlach H."/>
            <person name="Mayer K.F."/>
            <person name="Schwartz D.C."/>
            <person name="Town C.D."/>
        </authorList>
    </citation>
    <scope>GENOME REANNOTATION</scope>
    <source>
        <strain evidence="2 3">cv. Jemalong A17</strain>
    </source>
</reference>
<evidence type="ECO:0000313" key="3">
    <source>
        <dbReference type="Proteomes" id="UP000002051"/>
    </source>
</evidence>
<accession>G7IGV8</accession>
<evidence type="ECO:0000313" key="2">
    <source>
        <dbReference type="EnsemblPlants" id="AES66198"/>
    </source>
</evidence>
<dbReference type="AlphaFoldDB" id="G7IGV8"/>
<dbReference type="EMBL" id="CM001218">
    <property type="protein sequence ID" value="AES66198.1"/>
    <property type="molecule type" value="Genomic_DNA"/>
</dbReference>
<dbReference type="Proteomes" id="UP000002051">
    <property type="component" value="Chromosome 2"/>
</dbReference>
<proteinExistence type="predicted"/>